<dbReference type="InterPro" id="IPR023395">
    <property type="entry name" value="MCP_dom_sf"/>
</dbReference>
<dbReference type="FunFam" id="1.50.40.10:FF:000146">
    <property type="entry name" value="Uncharacterized protein, isoform B"/>
    <property type="match status" value="1"/>
</dbReference>
<dbReference type="SUPFAM" id="SSF103506">
    <property type="entry name" value="Mitochondrial carrier"/>
    <property type="match status" value="1"/>
</dbReference>
<dbReference type="Proteomes" id="UP000031036">
    <property type="component" value="Unassembled WGS sequence"/>
</dbReference>
<dbReference type="GO" id="GO:0000064">
    <property type="term" value="F:L-ornithine transmembrane transporter activity"/>
    <property type="evidence" value="ECO:0007669"/>
    <property type="project" value="TreeGrafter"/>
</dbReference>
<evidence type="ECO:0000256" key="9">
    <source>
        <dbReference type="PROSITE-ProRule" id="PRU00282"/>
    </source>
</evidence>
<gene>
    <name evidence="11" type="primary">Slc25a15</name>
    <name evidence="11" type="ORF">Tcan_15322</name>
</gene>
<comment type="similarity">
    <text evidence="2 10">Belongs to the mitochondrial carrier (TC 2.A.29) family.</text>
</comment>
<dbReference type="PANTHER" id="PTHR45624">
    <property type="entry name" value="MITOCHONDRIAL BASIC AMINO ACIDS TRANSPORTER-RELATED"/>
    <property type="match status" value="1"/>
</dbReference>
<evidence type="ECO:0000313" key="12">
    <source>
        <dbReference type="Proteomes" id="UP000031036"/>
    </source>
</evidence>
<feature type="repeat" description="Solcar" evidence="9">
    <location>
        <begin position="235"/>
        <end position="317"/>
    </location>
</feature>
<dbReference type="GO" id="GO:0031966">
    <property type="term" value="C:mitochondrial membrane"/>
    <property type="evidence" value="ECO:0007669"/>
    <property type="project" value="UniProtKB-SubCell"/>
</dbReference>
<dbReference type="AlphaFoldDB" id="A0A0B2VIB4"/>
<comment type="caution">
    <text evidence="11">The sequence shown here is derived from an EMBL/GenBank/DDBJ whole genome shotgun (WGS) entry which is preliminary data.</text>
</comment>
<dbReference type="Gene3D" id="1.50.40.10">
    <property type="entry name" value="Mitochondrial carrier domain"/>
    <property type="match status" value="1"/>
</dbReference>
<evidence type="ECO:0000256" key="4">
    <source>
        <dbReference type="ARBA" id="ARBA00022692"/>
    </source>
</evidence>
<keyword evidence="4 9" id="KW-0812">Transmembrane</keyword>
<keyword evidence="8 9" id="KW-0472">Membrane</keyword>
<name>A0A0B2VIB4_TOXCA</name>
<feature type="repeat" description="Solcar" evidence="9">
    <location>
        <begin position="39"/>
        <end position="123"/>
    </location>
</feature>
<dbReference type="OMA" id="VEMFKIR"/>
<evidence type="ECO:0000256" key="3">
    <source>
        <dbReference type="ARBA" id="ARBA00022448"/>
    </source>
</evidence>
<keyword evidence="12" id="KW-1185">Reference proteome</keyword>
<evidence type="ECO:0000256" key="2">
    <source>
        <dbReference type="ARBA" id="ARBA00006375"/>
    </source>
</evidence>
<dbReference type="OrthoDB" id="409586at2759"/>
<dbReference type="InterPro" id="IPR018108">
    <property type="entry name" value="MCP_transmembrane"/>
</dbReference>
<keyword evidence="3 10" id="KW-0813">Transport</keyword>
<sequence length="323" mass="35389">MEAHEGSLKAPSPHIIKALRKMMEQFELEAEYFAHNHLKDGIIDLTAGTIGGIANVYSAQPLDTVKVKMQTFPELYKSAVSCFKDTFRLDGIKGLYAGTVPALVASVAENAVLFTAYGCCQKVVGLLSGRSNVKDMSPFENACSGSLAAVFAALVLCPTELVKCRLQSQREMHPNKHSTPMSICREMYRTQGVRSFFVGMTPTLAREVPGYFFFFGAYEVCRYYLTPHGKTKDEIGVLRTATSGGVGGMALWASIFPADVVKSRMQIAGTGRFSEMFISILKNEGIRALYKGLAPTLLRTCIASGCLFVSYEYSKKLLTSLFP</sequence>
<dbReference type="PROSITE" id="PS50920">
    <property type="entry name" value="SOLCAR"/>
    <property type="match status" value="3"/>
</dbReference>
<feature type="repeat" description="Solcar" evidence="9">
    <location>
        <begin position="136"/>
        <end position="224"/>
    </location>
</feature>
<organism evidence="11 12">
    <name type="scientific">Toxocara canis</name>
    <name type="common">Canine roundworm</name>
    <dbReference type="NCBI Taxonomy" id="6265"/>
    <lineage>
        <taxon>Eukaryota</taxon>
        <taxon>Metazoa</taxon>
        <taxon>Ecdysozoa</taxon>
        <taxon>Nematoda</taxon>
        <taxon>Chromadorea</taxon>
        <taxon>Rhabditida</taxon>
        <taxon>Spirurina</taxon>
        <taxon>Ascaridomorpha</taxon>
        <taxon>Ascaridoidea</taxon>
        <taxon>Toxocaridae</taxon>
        <taxon>Toxocara</taxon>
    </lineage>
</organism>
<keyword evidence="5" id="KW-0677">Repeat</keyword>
<accession>A0A0B2VIB4</accession>
<evidence type="ECO:0000256" key="5">
    <source>
        <dbReference type="ARBA" id="ARBA00022737"/>
    </source>
</evidence>
<keyword evidence="7" id="KW-0496">Mitochondrion</keyword>
<dbReference type="Pfam" id="PF00153">
    <property type="entry name" value="Mito_carr"/>
    <property type="match status" value="3"/>
</dbReference>
<dbReference type="GO" id="GO:1990575">
    <property type="term" value="P:mitochondrial L-ornithine transmembrane transport"/>
    <property type="evidence" value="ECO:0007669"/>
    <property type="project" value="TreeGrafter"/>
</dbReference>
<proteinExistence type="inferred from homology"/>
<evidence type="ECO:0000256" key="1">
    <source>
        <dbReference type="ARBA" id="ARBA00004225"/>
    </source>
</evidence>
<keyword evidence="6" id="KW-1133">Transmembrane helix</keyword>
<comment type="subcellular location">
    <subcellularLocation>
        <location evidence="1">Mitochondrion membrane</location>
        <topology evidence="1">Multi-pass membrane protein</topology>
    </subcellularLocation>
</comment>
<evidence type="ECO:0000256" key="7">
    <source>
        <dbReference type="ARBA" id="ARBA00023128"/>
    </source>
</evidence>
<evidence type="ECO:0000313" key="11">
    <source>
        <dbReference type="EMBL" id="KHN81207.1"/>
    </source>
</evidence>
<evidence type="ECO:0000256" key="10">
    <source>
        <dbReference type="RuleBase" id="RU000488"/>
    </source>
</evidence>
<evidence type="ECO:0000256" key="6">
    <source>
        <dbReference type="ARBA" id="ARBA00022989"/>
    </source>
</evidence>
<protein>
    <submittedName>
        <fullName evidence="11">Mitochondrial ornithine transporter 1</fullName>
    </submittedName>
</protein>
<dbReference type="InterPro" id="IPR050567">
    <property type="entry name" value="Mitochondrial_Carrier"/>
</dbReference>
<dbReference type="EMBL" id="JPKZ01001575">
    <property type="protein sequence ID" value="KHN81207.1"/>
    <property type="molecule type" value="Genomic_DNA"/>
</dbReference>
<dbReference type="PANTHER" id="PTHR45624:SF12">
    <property type="entry name" value="MITOCHONDRIAL ORNITHINE TRANSPORTER 1"/>
    <property type="match status" value="1"/>
</dbReference>
<evidence type="ECO:0000256" key="8">
    <source>
        <dbReference type="ARBA" id="ARBA00023136"/>
    </source>
</evidence>
<reference evidence="11 12" key="1">
    <citation type="submission" date="2014-11" db="EMBL/GenBank/DDBJ databases">
        <title>Genetic blueprint of the zoonotic pathogen Toxocara canis.</title>
        <authorList>
            <person name="Zhu X.-Q."/>
            <person name="Korhonen P.K."/>
            <person name="Cai H."/>
            <person name="Young N.D."/>
            <person name="Nejsum P."/>
            <person name="von Samson-Himmelstjerna G."/>
            <person name="Boag P.R."/>
            <person name="Tan P."/>
            <person name="Li Q."/>
            <person name="Min J."/>
            <person name="Yang Y."/>
            <person name="Wang X."/>
            <person name="Fang X."/>
            <person name="Hall R.S."/>
            <person name="Hofmann A."/>
            <person name="Sternberg P.W."/>
            <person name="Jex A.R."/>
            <person name="Gasser R.B."/>
        </authorList>
    </citation>
    <scope>NUCLEOTIDE SEQUENCE [LARGE SCALE GENOMIC DNA]</scope>
    <source>
        <strain evidence="11">PN_DK_2014</strain>
    </source>
</reference>